<protein>
    <submittedName>
        <fullName evidence="1">Uncharacterized protein</fullName>
    </submittedName>
</protein>
<dbReference type="EMBL" id="AM443357">
    <property type="protein sequence ID" value="CAN78547.1"/>
    <property type="molecule type" value="Genomic_DNA"/>
</dbReference>
<gene>
    <name evidence="1" type="ORF">VITISV_000122</name>
</gene>
<evidence type="ECO:0000313" key="1">
    <source>
        <dbReference type="EMBL" id="CAN78547.1"/>
    </source>
</evidence>
<proteinExistence type="predicted"/>
<reference evidence="1" key="1">
    <citation type="journal article" date="2007" name="PLoS ONE">
        <title>The first genome sequence of an elite grapevine cultivar (Pinot noir Vitis vinifera L.): coping with a highly heterozygous genome.</title>
        <authorList>
            <person name="Velasco R."/>
            <person name="Zharkikh A."/>
            <person name="Troggio M."/>
            <person name="Cartwright D.A."/>
            <person name="Cestaro A."/>
            <person name="Pruss D."/>
            <person name="Pindo M."/>
            <person name="FitzGerald L.M."/>
            <person name="Vezzulli S."/>
            <person name="Reid J."/>
            <person name="Malacarne G."/>
            <person name="Iliev D."/>
            <person name="Coppola G."/>
            <person name="Wardell B."/>
            <person name="Micheletti D."/>
            <person name="Macalma T."/>
            <person name="Facci M."/>
            <person name="Mitchell J.T."/>
            <person name="Perazzolli M."/>
            <person name="Eldredge G."/>
            <person name="Gatto P."/>
            <person name="Oyzerski R."/>
            <person name="Moretto M."/>
            <person name="Gutin N."/>
            <person name="Stefanini M."/>
            <person name="Chen Y."/>
            <person name="Segala C."/>
            <person name="Davenport C."/>
            <person name="Dematte L."/>
            <person name="Mraz A."/>
            <person name="Battilana J."/>
            <person name="Stormo K."/>
            <person name="Costa F."/>
            <person name="Tao Q."/>
            <person name="Si-Ammour A."/>
            <person name="Harkins T."/>
            <person name="Lackey A."/>
            <person name="Perbost C."/>
            <person name="Taillon B."/>
            <person name="Stella A."/>
            <person name="Solovyev V."/>
            <person name="Fawcett J.A."/>
            <person name="Sterck L."/>
            <person name="Vandepoele K."/>
            <person name="Grando S.M."/>
            <person name="Toppo S."/>
            <person name="Moser C."/>
            <person name="Lanchbury J."/>
            <person name="Bogden R."/>
            <person name="Skolnick M."/>
            <person name="Sgaramella V."/>
            <person name="Bhatnagar S.K."/>
            <person name="Fontana P."/>
            <person name="Gutin A."/>
            <person name="Van de Peer Y."/>
            <person name="Salamini F."/>
            <person name="Viola R."/>
        </authorList>
    </citation>
    <scope>NUCLEOTIDE SEQUENCE</scope>
</reference>
<name>A5B1H0_VITVI</name>
<dbReference type="AlphaFoldDB" id="A5B1H0"/>
<sequence>MSHGSVLLAMRDIAHPTRRRILSGRRPTFSGCLTSGIFVRPTFHLLWIFHIWRLTPNGRRGRFNFLGQTCPDPLIALTRRASAADNSNSPDSLARQTLAIHRIHFRPQ</sequence>
<accession>A5B1H0</accession>
<organism evidence="1">
    <name type="scientific">Vitis vinifera</name>
    <name type="common">Grape</name>
    <dbReference type="NCBI Taxonomy" id="29760"/>
    <lineage>
        <taxon>Eukaryota</taxon>
        <taxon>Viridiplantae</taxon>
        <taxon>Streptophyta</taxon>
        <taxon>Embryophyta</taxon>
        <taxon>Tracheophyta</taxon>
        <taxon>Spermatophyta</taxon>
        <taxon>Magnoliopsida</taxon>
        <taxon>eudicotyledons</taxon>
        <taxon>Gunneridae</taxon>
        <taxon>Pentapetalae</taxon>
        <taxon>rosids</taxon>
        <taxon>Vitales</taxon>
        <taxon>Vitaceae</taxon>
        <taxon>Viteae</taxon>
        <taxon>Vitis</taxon>
    </lineage>
</organism>